<name>A0A0C1Y9B8_9CYAN</name>
<dbReference type="EMBL" id="JTHE02000003">
    <property type="protein sequence ID" value="NEV69179.1"/>
    <property type="molecule type" value="Genomic_DNA"/>
</dbReference>
<sequence length="172" mass="19879">MKNEAEDVQAWMEYVEPYEGESISHYFGRLRREEANSVSAPTTLSEAAGIGPALSRWEKFRFNPFPSPKELEAMGKLVGLTVEQLRAMLPAQGERLVMRSMRLCGECYRESPYHRIDWQYESTEGCEKHRLRLISRCPACDEKFALPVEWVEGACKRCGMKFTSMAKRQKPY</sequence>
<protein>
    <submittedName>
        <fullName evidence="2">TniQ family protein</fullName>
    </submittedName>
</protein>
<proteinExistence type="predicted"/>
<gene>
    <name evidence="2" type="ORF">QQ91_018935</name>
</gene>
<dbReference type="InterPro" id="IPR009492">
    <property type="entry name" value="TniQ"/>
</dbReference>
<accession>A0A0C1Y9B8</accession>
<reference evidence="2" key="3">
    <citation type="submission" date="2020-02" db="EMBL/GenBank/DDBJ databases">
        <authorList>
            <person name="Sarangi A.N."/>
            <person name="Ghosh S."/>
            <person name="Mukherjee M."/>
            <person name="Tripathy S."/>
        </authorList>
    </citation>
    <scope>NUCLEOTIDE SEQUENCE</scope>
    <source>
        <strain evidence="2">BDU141951</strain>
    </source>
</reference>
<organism evidence="2">
    <name type="scientific">Lyngbya confervoides BDU141951</name>
    <dbReference type="NCBI Taxonomy" id="1574623"/>
    <lineage>
        <taxon>Bacteria</taxon>
        <taxon>Bacillati</taxon>
        <taxon>Cyanobacteriota</taxon>
        <taxon>Cyanophyceae</taxon>
        <taxon>Oscillatoriophycideae</taxon>
        <taxon>Oscillatoriales</taxon>
        <taxon>Microcoleaceae</taxon>
        <taxon>Lyngbya</taxon>
    </lineage>
</organism>
<dbReference type="AlphaFoldDB" id="A0A0C1Y9B8"/>
<reference evidence="2" key="2">
    <citation type="journal article" date="2015" name="Genome Announc.">
        <title>Draft Genome Sequence of Filamentous Marine Cyanobacterium Lyngbya confervoides Strain BDU141951.</title>
        <authorList>
            <person name="Chandrababunaidu M.M."/>
            <person name="Sen D."/>
            <person name="Tripathy S."/>
        </authorList>
    </citation>
    <scope>NUCLEOTIDE SEQUENCE</scope>
    <source>
        <strain evidence="2">BDU141951</strain>
    </source>
</reference>
<dbReference type="Pfam" id="PF06527">
    <property type="entry name" value="TniQ"/>
    <property type="match status" value="1"/>
</dbReference>
<comment type="caution">
    <text evidence="2">The sequence shown here is derived from an EMBL/GenBank/DDBJ whole genome shotgun (WGS) entry which is preliminary data.</text>
</comment>
<evidence type="ECO:0000259" key="1">
    <source>
        <dbReference type="Pfam" id="PF06527"/>
    </source>
</evidence>
<feature type="domain" description="TniQ" evidence="1">
    <location>
        <begin position="15"/>
        <end position="133"/>
    </location>
</feature>
<evidence type="ECO:0000313" key="2">
    <source>
        <dbReference type="EMBL" id="NEV69179.1"/>
    </source>
</evidence>
<reference evidence="2" key="1">
    <citation type="submission" date="2014-11" db="EMBL/GenBank/DDBJ databases">
        <authorList>
            <person name="Malar M.C."/>
            <person name="Sen D."/>
            <person name="Tripathy S."/>
        </authorList>
    </citation>
    <scope>NUCLEOTIDE SEQUENCE</scope>
    <source>
        <strain evidence="2">BDU141951</strain>
    </source>
</reference>